<evidence type="ECO:0000256" key="2">
    <source>
        <dbReference type="ARBA" id="ARBA00023015"/>
    </source>
</evidence>
<dbReference type="Gene3D" id="1.10.10.60">
    <property type="entry name" value="Homeodomain-like"/>
    <property type="match status" value="1"/>
</dbReference>
<evidence type="ECO:0000313" key="8">
    <source>
        <dbReference type="EMBL" id="MFF3569176.1"/>
    </source>
</evidence>
<protein>
    <submittedName>
        <fullName evidence="8">TetR/AcrR family transcriptional regulator</fullName>
    </submittedName>
</protein>
<organism evidence="8 9">
    <name type="scientific">Nocardia jiangxiensis</name>
    <dbReference type="NCBI Taxonomy" id="282685"/>
    <lineage>
        <taxon>Bacteria</taxon>
        <taxon>Bacillati</taxon>
        <taxon>Actinomycetota</taxon>
        <taxon>Actinomycetes</taxon>
        <taxon>Mycobacteriales</taxon>
        <taxon>Nocardiaceae</taxon>
        <taxon>Nocardia</taxon>
    </lineage>
</organism>
<dbReference type="RefSeq" id="WP_222967449.1">
    <property type="nucleotide sequence ID" value="NZ_JBIAQY010000004.1"/>
</dbReference>
<dbReference type="InterPro" id="IPR050109">
    <property type="entry name" value="HTH-type_TetR-like_transc_reg"/>
</dbReference>
<feature type="region of interest" description="Disordered" evidence="6">
    <location>
        <begin position="1"/>
        <end position="27"/>
    </location>
</feature>
<dbReference type="Pfam" id="PF00440">
    <property type="entry name" value="TetR_N"/>
    <property type="match status" value="1"/>
</dbReference>
<dbReference type="PANTHER" id="PTHR30055">
    <property type="entry name" value="HTH-TYPE TRANSCRIPTIONAL REGULATOR RUTR"/>
    <property type="match status" value="1"/>
</dbReference>
<dbReference type="PANTHER" id="PTHR30055:SF175">
    <property type="entry name" value="HTH-TYPE TRANSCRIPTIONAL REPRESSOR KSTR2"/>
    <property type="match status" value="1"/>
</dbReference>
<reference evidence="8 9" key="1">
    <citation type="submission" date="2024-10" db="EMBL/GenBank/DDBJ databases">
        <title>The Natural Products Discovery Center: Release of the First 8490 Sequenced Strains for Exploring Actinobacteria Biosynthetic Diversity.</title>
        <authorList>
            <person name="Kalkreuter E."/>
            <person name="Kautsar S.A."/>
            <person name="Yang D."/>
            <person name="Bader C.D."/>
            <person name="Teijaro C.N."/>
            <person name="Fluegel L."/>
            <person name="Davis C.M."/>
            <person name="Simpson J.R."/>
            <person name="Lauterbach L."/>
            <person name="Steele A.D."/>
            <person name="Gui C."/>
            <person name="Meng S."/>
            <person name="Li G."/>
            <person name="Viehrig K."/>
            <person name="Ye F."/>
            <person name="Su P."/>
            <person name="Kiefer A.F."/>
            <person name="Nichols A."/>
            <person name="Cepeda A.J."/>
            <person name="Yan W."/>
            <person name="Fan B."/>
            <person name="Jiang Y."/>
            <person name="Adhikari A."/>
            <person name="Zheng C.-J."/>
            <person name="Schuster L."/>
            <person name="Cowan T.M."/>
            <person name="Smanski M.J."/>
            <person name="Chevrette M.G."/>
            <person name="De Carvalho L.P.S."/>
            <person name="Shen B."/>
        </authorList>
    </citation>
    <scope>NUCLEOTIDE SEQUENCE [LARGE SCALE GENOMIC DNA]</scope>
    <source>
        <strain evidence="8 9">NPDC002593</strain>
    </source>
</reference>
<gene>
    <name evidence="8" type="ORF">ACFYXQ_15495</name>
</gene>
<keyword evidence="4" id="KW-0804">Transcription</keyword>
<evidence type="ECO:0000256" key="1">
    <source>
        <dbReference type="ARBA" id="ARBA00022491"/>
    </source>
</evidence>
<name>A0ABW6RYS5_9NOCA</name>
<dbReference type="SUPFAM" id="SSF48498">
    <property type="entry name" value="Tetracyclin repressor-like, C-terminal domain"/>
    <property type="match status" value="1"/>
</dbReference>
<evidence type="ECO:0000256" key="5">
    <source>
        <dbReference type="PROSITE-ProRule" id="PRU00335"/>
    </source>
</evidence>
<keyword evidence="3 5" id="KW-0238">DNA-binding</keyword>
<keyword evidence="9" id="KW-1185">Reference proteome</keyword>
<evidence type="ECO:0000313" key="9">
    <source>
        <dbReference type="Proteomes" id="UP001601992"/>
    </source>
</evidence>
<sequence length="218" mass="24862">MTPARRPAAKKASPRARVQPEEQRSEAFSQRRQAMLEVAAELFAEQGFRSTTVRQIGTAAGVLSGSLYHHFESKEAIADDILSSYFDGLLTTYKEIIAENDNPGTTLRELIRAAFASLGPHRAAITVLQNEGEYLRQFPRFAYLTKMENDIRRMWVKVLEEGVELDLFRDDLDPRITYRFIRDSIWVVVRWFAPSGRLSSDQLAEEYIKLTMGGLEKS</sequence>
<keyword evidence="2" id="KW-0805">Transcription regulation</keyword>
<dbReference type="InterPro" id="IPR001647">
    <property type="entry name" value="HTH_TetR"/>
</dbReference>
<comment type="caution">
    <text evidence="8">The sequence shown here is derived from an EMBL/GenBank/DDBJ whole genome shotgun (WGS) entry which is preliminary data.</text>
</comment>
<dbReference type="SUPFAM" id="SSF46689">
    <property type="entry name" value="Homeodomain-like"/>
    <property type="match status" value="1"/>
</dbReference>
<dbReference type="Proteomes" id="UP001601992">
    <property type="component" value="Unassembled WGS sequence"/>
</dbReference>
<dbReference type="InterPro" id="IPR009057">
    <property type="entry name" value="Homeodomain-like_sf"/>
</dbReference>
<feature type="domain" description="HTH tetR-type" evidence="7">
    <location>
        <begin position="29"/>
        <end position="89"/>
    </location>
</feature>
<dbReference type="PROSITE" id="PS50977">
    <property type="entry name" value="HTH_TETR_2"/>
    <property type="match status" value="1"/>
</dbReference>
<dbReference type="EMBL" id="JBIAQY010000004">
    <property type="protein sequence ID" value="MFF3569176.1"/>
    <property type="molecule type" value="Genomic_DNA"/>
</dbReference>
<proteinExistence type="predicted"/>
<evidence type="ECO:0000256" key="6">
    <source>
        <dbReference type="SAM" id="MobiDB-lite"/>
    </source>
</evidence>
<feature type="DNA-binding region" description="H-T-H motif" evidence="5">
    <location>
        <begin position="52"/>
        <end position="71"/>
    </location>
</feature>
<dbReference type="PRINTS" id="PR00455">
    <property type="entry name" value="HTHTETR"/>
</dbReference>
<dbReference type="InterPro" id="IPR041490">
    <property type="entry name" value="KstR2_TetR_C"/>
</dbReference>
<keyword evidence="1" id="KW-0678">Repressor</keyword>
<evidence type="ECO:0000256" key="4">
    <source>
        <dbReference type="ARBA" id="ARBA00023163"/>
    </source>
</evidence>
<dbReference type="InterPro" id="IPR036271">
    <property type="entry name" value="Tet_transcr_reg_TetR-rel_C_sf"/>
</dbReference>
<dbReference type="Pfam" id="PF17932">
    <property type="entry name" value="TetR_C_24"/>
    <property type="match status" value="1"/>
</dbReference>
<evidence type="ECO:0000256" key="3">
    <source>
        <dbReference type="ARBA" id="ARBA00023125"/>
    </source>
</evidence>
<accession>A0ABW6RYS5</accession>
<dbReference type="Gene3D" id="1.10.357.10">
    <property type="entry name" value="Tetracycline Repressor, domain 2"/>
    <property type="match status" value="1"/>
</dbReference>
<evidence type="ECO:0000259" key="7">
    <source>
        <dbReference type="PROSITE" id="PS50977"/>
    </source>
</evidence>